<evidence type="ECO:0000313" key="2">
    <source>
        <dbReference type="EMBL" id="KAK4746284.1"/>
    </source>
</evidence>
<feature type="region of interest" description="Disordered" evidence="1">
    <location>
        <begin position="201"/>
        <end position="225"/>
    </location>
</feature>
<name>A0AAN7GQF2_9MYRT</name>
<feature type="region of interest" description="Disordered" evidence="1">
    <location>
        <begin position="28"/>
        <end position="180"/>
    </location>
</feature>
<evidence type="ECO:0000256" key="1">
    <source>
        <dbReference type="SAM" id="MobiDB-lite"/>
    </source>
</evidence>
<comment type="caution">
    <text evidence="2">The sequence shown here is derived from an EMBL/GenBank/DDBJ whole genome shotgun (WGS) entry which is preliminary data.</text>
</comment>
<dbReference type="Proteomes" id="UP001345219">
    <property type="component" value="Chromosome 10"/>
</dbReference>
<evidence type="ECO:0008006" key="4">
    <source>
        <dbReference type="Google" id="ProtNLM"/>
    </source>
</evidence>
<gene>
    <name evidence="2" type="ORF">SAY87_012596</name>
</gene>
<evidence type="ECO:0000313" key="3">
    <source>
        <dbReference type="Proteomes" id="UP001345219"/>
    </source>
</evidence>
<accession>A0AAN7GQF2</accession>
<proteinExistence type="predicted"/>
<keyword evidence="3" id="KW-1185">Reference proteome</keyword>
<feature type="compositionally biased region" description="Acidic residues" evidence="1">
    <location>
        <begin position="213"/>
        <end position="225"/>
    </location>
</feature>
<feature type="region of interest" description="Disordered" evidence="1">
    <location>
        <begin position="255"/>
        <end position="277"/>
    </location>
</feature>
<dbReference type="InterPro" id="IPR038796">
    <property type="entry name" value="At1g76070-like"/>
</dbReference>
<dbReference type="EMBL" id="JAXIOK010000021">
    <property type="protein sequence ID" value="KAK4746284.1"/>
    <property type="molecule type" value="Genomic_DNA"/>
</dbReference>
<feature type="compositionally biased region" description="Polar residues" evidence="1">
    <location>
        <begin position="28"/>
        <end position="64"/>
    </location>
</feature>
<feature type="compositionally biased region" description="Basic and acidic residues" evidence="1">
    <location>
        <begin position="87"/>
        <end position="96"/>
    </location>
</feature>
<dbReference type="PANTHER" id="PTHR34779:SF1">
    <property type="entry name" value="OS09G0542900 PROTEIN"/>
    <property type="match status" value="1"/>
</dbReference>
<dbReference type="PANTHER" id="PTHR34779">
    <property type="entry name" value="OS09G0542900 PROTEIN"/>
    <property type="match status" value="1"/>
</dbReference>
<sequence length="277" mass="30556">MEGHKQPKTTVRSRSKLLMLLPKVTASGVSFQNPPFSPGRSSDTGNIKRSLTHTYSSLDPNINNHRTKSHMGKGFSGPLMVSIIPAEARRRTKGDESADFDTPEPVSPKVSCIGKIKHKKKWKSEADKPKKKRPSAVSRIFGSGGRKQGRAERKSTDSSLGAAAEVSRVQDRAPALGQMRRFTSGRGDALAGFDWSEVQVAPVNSEQRNYHSDEEDLGQEENDEEYNEPVIAFSAPILLGGEVKDLKPKKEINLWKRRTMAPPRPLQLHPSIPPASD</sequence>
<reference evidence="2 3" key="1">
    <citation type="journal article" date="2023" name="Hortic Res">
        <title>Pangenome of water caltrop reveals structural variations and asymmetric subgenome divergence after allopolyploidization.</title>
        <authorList>
            <person name="Zhang X."/>
            <person name="Chen Y."/>
            <person name="Wang L."/>
            <person name="Yuan Y."/>
            <person name="Fang M."/>
            <person name="Shi L."/>
            <person name="Lu R."/>
            <person name="Comes H.P."/>
            <person name="Ma Y."/>
            <person name="Chen Y."/>
            <person name="Huang G."/>
            <person name="Zhou Y."/>
            <person name="Zheng Z."/>
            <person name="Qiu Y."/>
        </authorList>
    </citation>
    <scope>NUCLEOTIDE SEQUENCE [LARGE SCALE GENOMIC DNA]</scope>
    <source>
        <tissue evidence="2">Roots</tissue>
    </source>
</reference>
<organism evidence="2 3">
    <name type="scientific">Trapa incisa</name>
    <dbReference type="NCBI Taxonomy" id="236973"/>
    <lineage>
        <taxon>Eukaryota</taxon>
        <taxon>Viridiplantae</taxon>
        <taxon>Streptophyta</taxon>
        <taxon>Embryophyta</taxon>
        <taxon>Tracheophyta</taxon>
        <taxon>Spermatophyta</taxon>
        <taxon>Magnoliopsida</taxon>
        <taxon>eudicotyledons</taxon>
        <taxon>Gunneridae</taxon>
        <taxon>Pentapetalae</taxon>
        <taxon>rosids</taxon>
        <taxon>malvids</taxon>
        <taxon>Myrtales</taxon>
        <taxon>Lythraceae</taxon>
        <taxon>Trapa</taxon>
    </lineage>
</organism>
<dbReference type="AlphaFoldDB" id="A0AAN7GQF2"/>
<protein>
    <recommendedName>
        <fullName evidence="4">Syringolide-induced protein 14-1-1</fullName>
    </recommendedName>
</protein>